<dbReference type="OrthoDB" id="3207931at2"/>
<dbReference type="InterPro" id="IPR016040">
    <property type="entry name" value="NAD(P)-bd_dom"/>
</dbReference>
<dbReference type="InterPro" id="IPR036291">
    <property type="entry name" value="NAD(P)-bd_dom_sf"/>
</dbReference>
<dbReference type="AlphaFoldDB" id="A0A1Q9LTK4"/>
<accession>A0A1Q9LTK4</accession>
<dbReference type="PANTHER" id="PTHR43162:SF1">
    <property type="entry name" value="PRESTALK A DIFFERENTIATION PROTEIN A"/>
    <property type="match status" value="1"/>
</dbReference>
<keyword evidence="3" id="KW-1185">Reference proteome</keyword>
<proteinExistence type="predicted"/>
<dbReference type="STRING" id="1193682.BJP25_05985"/>
<evidence type="ECO:0000313" key="3">
    <source>
        <dbReference type="Proteomes" id="UP000186040"/>
    </source>
</evidence>
<dbReference type="SUPFAM" id="SSF51735">
    <property type="entry name" value="NAD(P)-binding Rossmann-fold domains"/>
    <property type="match status" value="1"/>
</dbReference>
<dbReference type="Proteomes" id="UP000186040">
    <property type="component" value="Unassembled WGS sequence"/>
</dbReference>
<feature type="domain" description="NAD(P)-binding" evidence="1">
    <location>
        <begin position="7"/>
        <end position="174"/>
    </location>
</feature>
<organism evidence="2 3">
    <name type="scientific">Actinokineospora bangkokensis</name>
    <dbReference type="NCBI Taxonomy" id="1193682"/>
    <lineage>
        <taxon>Bacteria</taxon>
        <taxon>Bacillati</taxon>
        <taxon>Actinomycetota</taxon>
        <taxon>Actinomycetes</taxon>
        <taxon>Pseudonocardiales</taxon>
        <taxon>Pseudonocardiaceae</taxon>
        <taxon>Actinokineospora</taxon>
    </lineage>
</organism>
<evidence type="ECO:0000259" key="1">
    <source>
        <dbReference type="Pfam" id="PF13460"/>
    </source>
</evidence>
<dbReference type="RefSeq" id="WP_075972750.1">
    <property type="nucleotide sequence ID" value="NZ_MKQR01000002.1"/>
</dbReference>
<dbReference type="InterPro" id="IPR051604">
    <property type="entry name" value="Ergot_Alk_Oxidoreductase"/>
</dbReference>
<name>A0A1Q9LTK4_9PSEU</name>
<reference evidence="2 3" key="1">
    <citation type="submission" date="2016-10" db="EMBL/GenBank/DDBJ databases">
        <title>The Draft Genome Sequence of Actinokineospora bangkokensis 44EHWT reveals the biosynthetic pathway of antifungal compounds Thailandins with unusual extender unit butylmalonyl-CoA.</title>
        <authorList>
            <person name="Greule A."/>
            <person name="Intra B."/>
            <person name="Flemming S."/>
            <person name="Rommel M.G."/>
            <person name="Panbangred W."/>
            <person name="Bechthold A."/>
        </authorList>
    </citation>
    <scope>NUCLEOTIDE SEQUENCE [LARGE SCALE GENOMIC DNA]</scope>
    <source>
        <strain evidence="2 3">44EHW</strain>
    </source>
</reference>
<sequence length="277" mass="29508">MVFLVTGASGHVGRHVVAGLARAGVEVRASSRMPDKLVLPEGVRAAHGDLAEPGTLTEALVGVRCLYLFPVPETAAEVVARAGEAGVRRVVVLSSSSVEDPDSHSGEHHRAVERAVRDAVPEWTFVRPDEFATNLVWKWGHSIRTRDLVRAPYAAARKTLLHEADVAAVAVAAMLGDDLVGRAPVLTGPESLDQREQVEALSRALGRPIGFEEITPEAARAEMLAAMPPPVVDMVLGYLAASIDSPPPVLPTVAEITGKPGRTLEEWARDHVADFTA</sequence>
<comment type="caution">
    <text evidence="2">The sequence shown here is derived from an EMBL/GenBank/DDBJ whole genome shotgun (WGS) entry which is preliminary data.</text>
</comment>
<evidence type="ECO:0000313" key="2">
    <source>
        <dbReference type="EMBL" id="OLR95314.1"/>
    </source>
</evidence>
<dbReference type="Pfam" id="PF13460">
    <property type="entry name" value="NAD_binding_10"/>
    <property type="match status" value="1"/>
</dbReference>
<protein>
    <submittedName>
        <fullName evidence="2">NAD-dependent epimerase</fullName>
    </submittedName>
</protein>
<dbReference type="PANTHER" id="PTHR43162">
    <property type="match status" value="1"/>
</dbReference>
<dbReference type="Gene3D" id="3.40.50.720">
    <property type="entry name" value="NAD(P)-binding Rossmann-like Domain"/>
    <property type="match status" value="1"/>
</dbReference>
<gene>
    <name evidence="2" type="ORF">BJP25_05985</name>
</gene>
<dbReference type="EMBL" id="MKQR01000002">
    <property type="protein sequence ID" value="OLR95314.1"/>
    <property type="molecule type" value="Genomic_DNA"/>
</dbReference>